<reference evidence="4" key="2">
    <citation type="journal article" date="2021" name="Microbiome">
        <title>Successional dynamics and alternative stable states in a saline activated sludge microbial community over 9 years.</title>
        <authorList>
            <person name="Wang Y."/>
            <person name="Ye J."/>
            <person name="Ju F."/>
            <person name="Liu L."/>
            <person name="Boyd J.A."/>
            <person name="Deng Y."/>
            <person name="Parks D.H."/>
            <person name="Jiang X."/>
            <person name="Yin X."/>
            <person name="Woodcroft B.J."/>
            <person name="Tyson G.W."/>
            <person name="Hugenholtz P."/>
            <person name="Polz M.F."/>
            <person name="Zhang T."/>
        </authorList>
    </citation>
    <scope>NUCLEOTIDE SEQUENCE</scope>
    <source>
        <strain evidence="4">HKST-UBA14</strain>
    </source>
</reference>
<dbReference type="AlphaFoldDB" id="A0A955RK05"/>
<dbReference type="PANTHER" id="PTHR43793">
    <property type="entry name" value="FAD SYNTHASE"/>
    <property type="match status" value="1"/>
</dbReference>
<sequence>MINKEVDIEFINKNLLQTNVTFVTGSFDILHPGHIDFLAQAKSIEPQNKLLVAVLSDDQIKRRKGKSRPIFPLHARITSLSNLEVVDYVLAWKQEWEELREFVVKLKPKILVVGENDPGLENKRKIMQSLGGTVHELQRKNKYSTTYILEKLSHTI</sequence>
<organism evidence="4 5">
    <name type="scientific">Candidatus Dojkabacteria bacterium</name>
    <dbReference type="NCBI Taxonomy" id="2099670"/>
    <lineage>
        <taxon>Bacteria</taxon>
        <taxon>Candidatus Dojkabacteria</taxon>
    </lineage>
</organism>
<comment type="caution">
    <text evidence="4">The sequence shown here is derived from an EMBL/GenBank/DDBJ whole genome shotgun (WGS) entry which is preliminary data.</text>
</comment>
<evidence type="ECO:0000259" key="3">
    <source>
        <dbReference type="Pfam" id="PF01467"/>
    </source>
</evidence>
<dbReference type="InterPro" id="IPR050385">
    <property type="entry name" value="Archaeal_FAD_synthase"/>
</dbReference>
<dbReference type="InterPro" id="IPR014729">
    <property type="entry name" value="Rossmann-like_a/b/a_fold"/>
</dbReference>
<dbReference type="Pfam" id="PF01467">
    <property type="entry name" value="CTP_transf_like"/>
    <property type="match status" value="1"/>
</dbReference>
<reference evidence="4" key="1">
    <citation type="submission" date="2020-04" db="EMBL/GenBank/DDBJ databases">
        <authorList>
            <person name="Zhang T."/>
        </authorList>
    </citation>
    <scope>NUCLEOTIDE SEQUENCE</scope>
    <source>
        <strain evidence="4">HKST-UBA14</strain>
    </source>
</reference>
<dbReference type="EMBL" id="JAGQLK010000206">
    <property type="protein sequence ID" value="MCA9383999.1"/>
    <property type="molecule type" value="Genomic_DNA"/>
</dbReference>
<evidence type="ECO:0000313" key="5">
    <source>
        <dbReference type="Proteomes" id="UP000783287"/>
    </source>
</evidence>
<proteinExistence type="predicted"/>
<evidence type="ECO:0000256" key="1">
    <source>
        <dbReference type="ARBA" id="ARBA00022679"/>
    </source>
</evidence>
<keyword evidence="1" id="KW-0808">Transferase</keyword>
<dbReference type="Gene3D" id="3.40.50.620">
    <property type="entry name" value="HUPs"/>
    <property type="match status" value="1"/>
</dbReference>
<keyword evidence="2 4" id="KW-0548">Nucleotidyltransferase</keyword>
<protein>
    <submittedName>
        <fullName evidence="4">Adenylyltransferase/cytidyltransferase family protein</fullName>
    </submittedName>
</protein>
<dbReference type="GO" id="GO:0016779">
    <property type="term" value="F:nucleotidyltransferase activity"/>
    <property type="evidence" value="ECO:0007669"/>
    <property type="project" value="UniProtKB-KW"/>
</dbReference>
<dbReference type="InterPro" id="IPR004821">
    <property type="entry name" value="Cyt_trans-like"/>
</dbReference>
<dbReference type="Proteomes" id="UP000783287">
    <property type="component" value="Unassembled WGS sequence"/>
</dbReference>
<feature type="domain" description="Cytidyltransferase-like" evidence="3">
    <location>
        <begin position="23"/>
        <end position="150"/>
    </location>
</feature>
<evidence type="ECO:0000313" key="4">
    <source>
        <dbReference type="EMBL" id="MCA9383999.1"/>
    </source>
</evidence>
<dbReference type="NCBIfam" id="TIGR00125">
    <property type="entry name" value="cyt_tran_rel"/>
    <property type="match status" value="1"/>
</dbReference>
<accession>A0A955RK05</accession>
<gene>
    <name evidence="4" type="ORF">KC909_06585</name>
</gene>
<dbReference type="PANTHER" id="PTHR43793:SF1">
    <property type="entry name" value="FAD SYNTHASE"/>
    <property type="match status" value="1"/>
</dbReference>
<evidence type="ECO:0000256" key="2">
    <source>
        <dbReference type="ARBA" id="ARBA00022695"/>
    </source>
</evidence>
<dbReference type="SUPFAM" id="SSF52374">
    <property type="entry name" value="Nucleotidylyl transferase"/>
    <property type="match status" value="1"/>
</dbReference>
<name>A0A955RK05_9BACT</name>